<evidence type="ECO:0000313" key="5">
    <source>
        <dbReference type="Proteomes" id="UP000472260"/>
    </source>
</evidence>
<dbReference type="InterPro" id="IPR037104">
    <property type="entry name" value="Annexin_sf"/>
</dbReference>
<evidence type="ECO:0000256" key="2">
    <source>
        <dbReference type="ARBA" id="ARBA00022737"/>
    </source>
</evidence>
<evidence type="ECO:0000313" key="4">
    <source>
        <dbReference type="Ensembl" id="ENSSANP00000046882.1"/>
    </source>
</evidence>
<reference evidence="4" key="2">
    <citation type="submission" date="2025-09" db="UniProtKB">
        <authorList>
            <consortium name="Ensembl"/>
        </authorList>
    </citation>
    <scope>IDENTIFICATION</scope>
</reference>
<keyword evidence="5" id="KW-1185">Reference proteome</keyword>
<dbReference type="Gene3D" id="1.10.220.10">
    <property type="entry name" value="Annexin"/>
    <property type="match status" value="1"/>
</dbReference>
<keyword evidence="3" id="KW-0041">Annexin</keyword>
<dbReference type="Pfam" id="PF00191">
    <property type="entry name" value="Annexin"/>
    <property type="match status" value="1"/>
</dbReference>
<proteinExistence type="inferred from homology"/>
<protein>
    <submittedName>
        <fullName evidence="4">Uncharacterized protein</fullName>
    </submittedName>
</protein>
<dbReference type="SUPFAM" id="SSF47874">
    <property type="entry name" value="Annexin"/>
    <property type="match status" value="1"/>
</dbReference>
<accession>A0A671NPX1</accession>
<dbReference type="Proteomes" id="UP000472260">
    <property type="component" value="Unassembled WGS sequence"/>
</dbReference>
<keyword evidence="2" id="KW-0677">Repeat</keyword>
<dbReference type="GO" id="GO:0005509">
    <property type="term" value="F:calcium ion binding"/>
    <property type="evidence" value="ECO:0007669"/>
    <property type="project" value="InterPro"/>
</dbReference>
<evidence type="ECO:0000256" key="1">
    <source>
        <dbReference type="ARBA" id="ARBA00007831"/>
    </source>
</evidence>
<name>A0A671NPX1_9TELE</name>
<dbReference type="SMART" id="SM00335">
    <property type="entry name" value="ANX"/>
    <property type="match status" value="1"/>
</dbReference>
<dbReference type="InterPro" id="IPR018502">
    <property type="entry name" value="Annexin_repeat"/>
</dbReference>
<dbReference type="GO" id="GO:0005544">
    <property type="term" value="F:calcium-dependent phospholipid binding"/>
    <property type="evidence" value="ECO:0007669"/>
    <property type="project" value="InterPro"/>
</dbReference>
<sequence>YITVYDVVVLFRTATVHSKRYVAYASIVSVKLEIKRCVDEQTIIDILTKRSCTQRSEIAFEYEKWAKKDLVSALKGALSGSLNLQYDASELKSSMKICRGGLTH</sequence>
<comment type="similarity">
    <text evidence="1">Belongs to the annexin family.</text>
</comment>
<dbReference type="Ensembl" id="ENSSANT00000049880.1">
    <property type="protein sequence ID" value="ENSSANP00000046882.1"/>
    <property type="gene ID" value="ENSSANG00000023690.1"/>
</dbReference>
<dbReference type="AlphaFoldDB" id="A0A671NPX1"/>
<organism evidence="4 5">
    <name type="scientific">Sinocyclocheilus anshuiensis</name>
    <dbReference type="NCBI Taxonomy" id="1608454"/>
    <lineage>
        <taxon>Eukaryota</taxon>
        <taxon>Metazoa</taxon>
        <taxon>Chordata</taxon>
        <taxon>Craniata</taxon>
        <taxon>Vertebrata</taxon>
        <taxon>Euteleostomi</taxon>
        <taxon>Actinopterygii</taxon>
        <taxon>Neopterygii</taxon>
        <taxon>Teleostei</taxon>
        <taxon>Ostariophysi</taxon>
        <taxon>Cypriniformes</taxon>
        <taxon>Cyprinidae</taxon>
        <taxon>Cyprininae</taxon>
        <taxon>Sinocyclocheilus</taxon>
    </lineage>
</organism>
<reference evidence="4" key="1">
    <citation type="submission" date="2025-08" db="UniProtKB">
        <authorList>
            <consortium name="Ensembl"/>
        </authorList>
    </citation>
    <scope>IDENTIFICATION</scope>
</reference>
<evidence type="ECO:0000256" key="3">
    <source>
        <dbReference type="ARBA" id="ARBA00023216"/>
    </source>
</evidence>